<dbReference type="RefSeq" id="WP_232571425.1">
    <property type="nucleotide sequence ID" value="NZ_CP089466.1"/>
</dbReference>
<sequence length="130" mass="13291">MTRLLPDRPATWMDVAAGVLSAWLLVATLRRVEALSLPAAGLAFAATLLALGPLARSALGERAGAWFDAIGFRGRGFVILGFAAVVLLARDLALVPSLPVESLSAGVFLAVVAFVPAQALAAGGVAGWRA</sequence>
<accession>A0ABD5NE46</accession>
<evidence type="ECO:0000256" key="1">
    <source>
        <dbReference type="SAM" id="Phobius"/>
    </source>
</evidence>
<dbReference type="GeneID" id="69116623"/>
<evidence type="ECO:0000313" key="2">
    <source>
        <dbReference type="EMBL" id="MFC3477449.1"/>
    </source>
</evidence>
<proteinExistence type="predicted"/>
<dbReference type="AlphaFoldDB" id="A0ABD5NE46"/>
<name>A0ABD5NE46_9EURY</name>
<gene>
    <name evidence="2" type="ORF">ACFOKC_06895</name>
</gene>
<keyword evidence="1" id="KW-1133">Transmembrane helix</keyword>
<feature type="transmembrane region" description="Helical" evidence="1">
    <location>
        <begin position="12"/>
        <end position="29"/>
    </location>
</feature>
<feature type="transmembrane region" description="Helical" evidence="1">
    <location>
        <begin position="35"/>
        <end position="55"/>
    </location>
</feature>
<organism evidence="2 3">
    <name type="scientific">Halobacterium litoreum</name>
    <dbReference type="NCBI Taxonomy" id="2039234"/>
    <lineage>
        <taxon>Archaea</taxon>
        <taxon>Methanobacteriati</taxon>
        <taxon>Methanobacteriota</taxon>
        <taxon>Stenosarchaea group</taxon>
        <taxon>Halobacteria</taxon>
        <taxon>Halobacteriales</taxon>
        <taxon>Halobacteriaceae</taxon>
        <taxon>Halobacterium</taxon>
    </lineage>
</organism>
<reference evidence="2 3" key="1">
    <citation type="journal article" date="2019" name="Int. J. Syst. Evol. Microbiol.">
        <title>The Global Catalogue of Microorganisms (GCM) 10K type strain sequencing project: providing services to taxonomists for standard genome sequencing and annotation.</title>
        <authorList>
            <consortium name="The Broad Institute Genomics Platform"/>
            <consortium name="The Broad Institute Genome Sequencing Center for Infectious Disease"/>
            <person name="Wu L."/>
            <person name="Ma J."/>
        </authorList>
    </citation>
    <scope>NUCLEOTIDE SEQUENCE [LARGE SCALE GENOMIC DNA]</scope>
    <source>
        <strain evidence="2 3">CGMCC 1.12562</strain>
    </source>
</reference>
<keyword evidence="1" id="KW-0472">Membrane</keyword>
<evidence type="ECO:0000313" key="3">
    <source>
        <dbReference type="Proteomes" id="UP001595660"/>
    </source>
</evidence>
<feature type="transmembrane region" description="Helical" evidence="1">
    <location>
        <begin position="76"/>
        <end position="95"/>
    </location>
</feature>
<feature type="transmembrane region" description="Helical" evidence="1">
    <location>
        <begin position="107"/>
        <end position="128"/>
    </location>
</feature>
<keyword evidence="3" id="KW-1185">Reference proteome</keyword>
<protein>
    <submittedName>
        <fullName evidence="2">Uncharacterized protein</fullName>
    </submittedName>
</protein>
<keyword evidence="1" id="KW-0812">Transmembrane</keyword>
<dbReference type="Proteomes" id="UP001595660">
    <property type="component" value="Unassembled WGS sequence"/>
</dbReference>
<comment type="caution">
    <text evidence="2">The sequence shown here is derived from an EMBL/GenBank/DDBJ whole genome shotgun (WGS) entry which is preliminary data.</text>
</comment>
<dbReference type="EMBL" id="JBHRWN010000002">
    <property type="protein sequence ID" value="MFC3477449.1"/>
    <property type="molecule type" value="Genomic_DNA"/>
</dbReference>